<proteinExistence type="predicted"/>
<dbReference type="RefSeq" id="WP_179633717.1">
    <property type="nucleotide sequence ID" value="NZ_CAXYYM010000053.1"/>
</dbReference>
<dbReference type="Proteomes" id="UP000518288">
    <property type="component" value="Unassembled WGS sequence"/>
</dbReference>
<sequence>MAATKAVVLGAVVLGTWLGTPDLVQARGESETVGLQSGAVRLSELPPETADTHRRILSGGPFRYPSKDGSVFGNRERHLPRETRGYYREYTVPTAGSRDRGARRIICGGREPTTPDVCFYTQDHYASFRRIAP</sequence>
<dbReference type="GO" id="GO:0004521">
    <property type="term" value="F:RNA endonuclease activity"/>
    <property type="evidence" value="ECO:0007669"/>
    <property type="project" value="InterPro"/>
</dbReference>
<accession>A0A7Y9QZW2</accession>
<protein>
    <submittedName>
        <fullName evidence="3">Ribonuclease T1</fullName>
        <ecNumber evidence="3">3.1.27.3</ecNumber>
    </submittedName>
</protein>
<keyword evidence="4" id="KW-1185">Reference proteome</keyword>
<dbReference type="SUPFAM" id="SSF53933">
    <property type="entry name" value="Microbial ribonucleases"/>
    <property type="match status" value="1"/>
</dbReference>
<dbReference type="AlphaFoldDB" id="A0A7Y9QZW2"/>
<dbReference type="InterPro" id="IPR000026">
    <property type="entry name" value="N1-like"/>
</dbReference>
<evidence type="ECO:0000313" key="3">
    <source>
        <dbReference type="EMBL" id="NYG32888.1"/>
    </source>
</evidence>
<dbReference type="EC" id="3.1.27.3" evidence="3"/>
<dbReference type="GO" id="GO:0003723">
    <property type="term" value="F:RNA binding"/>
    <property type="evidence" value="ECO:0007669"/>
    <property type="project" value="InterPro"/>
</dbReference>
<organism evidence="3 4">
    <name type="scientific">Sphaerotilus montanus</name>
    <dbReference type="NCBI Taxonomy" id="522889"/>
    <lineage>
        <taxon>Bacteria</taxon>
        <taxon>Pseudomonadati</taxon>
        <taxon>Pseudomonadota</taxon>
        <taxon>Betaproteobacteria</taxon>
        <taxon>Burkholderiales</taxon>
        <taxon>Sphaerotilaceae</taxon>
        <taxon>Sphaerotilus</taxon>
    </lineage>
</organism>
<keyword evidence="1" id="KW-0540">Nuclease</keyword>
<comment type="caution">
    <text evidence="3">The sequence shown here is derived from an EMBL/GenBank/DDBJ whole genome shotgun (WGS) entry which is preliminary data.</text>
</comment>
<dbReference type="Gene3D" id="3.10.450.30">
    <property type="entry name" value="Microbial ribonucleases"/>
    <property type="match status" value="1"/>
</dbReference>
<evidence type="ECO:0000313" key="4">
    <source>
        <dbReference type="Proteomes" id="UP000518288"/>
    </source>
</evidence>
<keyword evidence="2 3" id="KW-0378">Hydrolase</keyword>
<evidence type="ECO:0000256" key="2">
    <source>
        <dbReference type="ARBA" id="ARBA00022801"/>
    </source>
</evidence>
<dbReference type="EMBL" id="JACCFH010000001">
    <property type="protein sequence ID" value="NYG32888.1"/>
    <property type="molecule type" value="Genomic_DNA"/>
</dbReference>
<evidence type="ECO:0000256" key="1">
    <source>
        <dbReference type="ARBA" id="ARBA00022722"/>
    </source>
</evidence>
<dbReference type="Pfam" id="PF00545">
    <property type="entry name" value="Ribonuclease"/>
    <property type="match status" value="1"/>
</dbReference>
<dbReference type="InterPro" id="IPR016191">
    <property type="entry name" value="Ribonuclease/ribotoxin"/>
</dbReference>
<gene>
    <name evidence="3" type="ORF">BDD16_001874</name>
</gene>
<reference evidence="3 4" key="1">
    <citation type="submission" date="2020-07" db="EMBL/GenBank/DDBJ databases">
        <title>Genomic Encyclopedia of Archaeal and Bacterial Type Strains, Phase II (KMG-II): from individual species to whole genera.</title>
        <authorList>
            <person name="Goeker M."/>
        </authorList>
    </citation>
    <scope>NUCLEOTIDE SEQUENCE [LARGE SCALE GENOMIC DNA]</scope>
    <source>
        <strain evidence="3 4">DSM 21226</strain>
    </source>
</reference>
<dbReference type="GO" id="GO:0016787">
    <property type="term" value="F:hydrolase activity"/>
    <property type="evidence" value="ECO:0007669"/>
    <property type="project" value="UniProtKB-KW"/>
</dbReference>
<name>A0A7Y9QZW2_9BURK</name>